<feature type="signal peptide" evidence="1">
    <location>
        <begin position="1"/>
        <end position="17"/>
    </location>
</feature>
<dbReference type="EMBL" id="JBHUHU010000001">
    <property type="protein sequence ID" value="MFD2098199.1"/>
    <property type="molecule type" value="Genomic_DNA"/>
</dbReference>
<accession>A0ABW4XSU9</accession>
<sequence>MKRLLIILALLPLITMAQDMQAPIFMNLMMTPHPERIDAFEAGLAAHNKKYHADGAGTVSVFWVASGKNSGKYIWSMGPTTWAAMDDVSNYDDAHTMDWNTNVAANALAEMETTYWKNDVAHSNFSKDFNLKNLSIFMVDIKRFKGMEFNSILDRVFKVFKTKDPNQQWGAYYNEMPNMDGHDFVWVDFFDNAAWMGREDKFPQWYEEVHGSDSFVGFLKDVEAVTNGDMGELWIYRKDLSGSSGEVTPRGGQ</sequence>
<dbReference type="RefSeq" id="WP_379828943.1">
    <property type="nucleotide sequence ID" value="NZ_JBHUHU010000001.1"/>
</dbReference>
<evidence type="ECO:0008006" key="4">
    <source>
        <dbReference type="Google" id="ProtNLM"/>
    </source>
</evidence>
<organism evidence="2 3">
    <name type="scientific">Flagellimonas iocasae</name>
    <dbReference type="NCBI Taxonomy" id="2055905"/>
    <lineage>
        <taxon>Bacteria</taxon>
        <taxon>Pseudomonadati</taxon>
        <taxon>Bacteroidota</taxon>
        <taxon>Flavobacteriia</taxon>
        <taxon>Flavobacteriales</taxon>
        <taxon>Flavobacteriaceae</taxon>
        <taxon>Flagellimonas</taxon>
    </lineage>
</organism>
<keyword evidence="3" id="KW-1185">Reference proteome</keyword>
<evidence type="ECO:0000313" key="2">
    <source>
        <dbReference type="EMBL" id="MFD2098199.1"/>
    </source>
</evidence>
<dbReference type="Proteomes" id="UP001597342">
    <property type="component" value="Unassembled WGS sequence"/>
</dbReference>
<name>A0ABW4XSU9_9FLAO</name>
<keyword evidence="1" id="KW-0732">Signal</keyword>
<protein>
    <recommendedName>
        <fullName evidence="4">NIPSNAP domain-containing protein</fullName>
    </recommendedName>
</protein>
<proteinExistence type="predicted"/>
<comment type="caution">
    <text evidence="2">The sequence shown here is derived from an EMBL/GenBank/DDBJ whole genome shotgun (WGS) entry which is preliminary data.</text>
</comment>
<evidence type="ECO:0000313" key="3">
    <source>
        <dbReference type="Proteomes" id="UP001597342"/>
    </source>
</evidence>
<reference evidence="3" key="1">
    <citation type="journal article" date="2019" name="Int. J. Syst. Evol. Microbiol.">
        <title>The Global Catalogue of Microorganisms (GCM) 10K type strain sequencing project: providing services to taxonomists for standard genome sequencing and annotation.</title>
        <authorList>
            <consortium name="The Broad Institute Genomics Platform"/>
            <consortium name="The Broad Institute Genome Sequencing Center for Infectious Disease"/>
            <person name="Wu L."/>
            <person name="Ma J."/>
        </authorList>
    </citation>
    <scope>NUCLEOTIDE SEQUENCE [LARGE SCALE GENOMIC DNA]</scope>
    <source>
        <strain evidence="3">JCM 3389</strain>
    </source>
</reference>
<evidence type="ECO:0000256" key="1">
    <source>
        <dbReference type="SAM" id="SignalP"/>
    </source>
</evidence>
<gene>
    <name evidence="2" type="ORF">ACFSJE_00345</name>
</gene>
<feature type="chain" id="PRO_5046479947" description="NIPSNAP domain-containing protein" evidence="1">
    <location>
        <begin position="18"/>
        <end position="253"/>
    </location>
</feature>